<gene>
    <name evidence="2" type="ORF">SAMN05216289_1548</name>
</gene>
<feature type="transmembrane region" description="Helical" evidence="1">
    <location>
        <begin position="182"/>
        <end position="206"/>
    </location>
</feature>
<dbReference type="EMBL" id="FOVF01000054">
    <property type="protein sequence ID" value="SFN70800.1"/>
    <property type="molecule type" value="Genomic_DNA"/>
</dbReference>
<feature type="transmembrane region" description="Helical" evidence="1">
    <location>
        <begin position="269"/>
        <end position="288"/>
    </location>
</feature>
<dbReference type="PANTHER" id="PTHR23526:SF2">
    <property type="entry name" value="MAJOR FACILITATOR SUPERFAMILY (MFS) PROFILE DOMAIN-CONTAINING PROTEIN"/>
    <property type="match status" value="1"/>
</dbReference>
<dbReference type="InterPro" id="IPR036259">
    <property type="entry name" value="MFS_trans_sf"/>
</dbReference>
<dbReference type="STRING" id="578942.SAMN05216289_1548"/>
<keyword evidence="3" id="KW-1185">Reference proteome</keyword>
<dbReference type="AlphaFoldDB" id="A0A1I5B844"/>
<evidence type="ECO:0000256" key="1">
    <source>
        <dbReference type="SAM" id="Phobius"/>
    </source>
</evidence>
<evidence type="ECO:0000313" key="3">
    <source>
        <dbReference type="Proteomes" id="UP000198575"/>
    </source>
</evidence>
<dbReference type="InterPro" id="IPR052528">
    <property type="entry name" value="Sugar_transport-like"/>
</dbReference>
<feature type="transmembrane region" description="Helical" evidence="1">
    <location>
        <begin position="70"/>
        <end position="91"/>
    </location>
</feature>
<accession>A0A1I5B844</accession>
<keyword evidence="1" id="KW-0472">Membrane</keyword>
<feature type="transmembrane region" description="Helical" evidence="1">
    <location>
        <begin position="423"/>
        <end position="442"/>
    </location>
</feature>
<feature type="transmembrane region" description="Helical" evidence="1">
    <location>
        <begin position="116"/>
        <end position="137"/>
    </location>
</feature>
<dbReference type="PANTHER" id="PTHR23526">
    <property type="entry name" value="INTEGRAL MEMBRANE TRANSPORT PROTEIN-RELATED"/>
    <property type="match status" value="1"/>
</dbReference>
<feature type="transmembrane region" description="Helical" evidence="1">
    <location>
        <begin position="143"/>
        <end position="162"/>
    </location>
</feature>
<evidence type="ECO:0008006" key="4">
    <source>
        <dbReference type="Google" id="ProtNLM"/>
    </source>
</evidence>
<feature type="transmembrane region" description="Helical" evidence="1">
    <location>
        <begin position="357"/>
        <end position="375"/>
    </location>
</feature>
<sequence>MTTESALPSPARRDDLASRLFDLAAGDEDARLCRDIPDSQCSEQPGSFVRQVIAQALSKTGDVLADPKVVLPWLLGAVGAPAFLLGLLVPLRESLALLPQMLVGAVIRRFPVRKGFWAASSLVEGLCVILMGVLAATGMRGALAGWSIVGLLALFSLARGVASIAAKDTLGKTVSKGRRGRVSGYAATASGLVASLAGLYLALGPADARPEWLLYALLMLAGATWFAAAAVFWSIREFAGATEGGRSLGDLIGRQFALLARDRELRKFLLARTLMISTALVGPAYVSLAQRDSGQQLGALGWLIIASGLSSALSASFWGRLADRSSRLTMGLAALLCGALGIGVLAIRHWLSDWTSGGLFYAVVLFILGTAHAGVRIGRKTQLVDLASGDRKSDYVAVSNTLIGVLLLIGAVTGVLFECGLELGIGVLSVMAVAGALLAMTMKNVQQ</sequence>
<dbReference type="SUPFAM" id="SSF103473">
    <property type="entry name" value="MFS general substrate transporter"/>
    <property type="match status" value="1"/>
</dbReference>
<reference evidence="2 3" key="1">
    <citation type="submission" date="2016-10" db="EMBL/GenBank/DDBJ databases">
        <authorList>
            <person name="de Groot N.N."/>
        </authorList>
    </citation>
    <scope>NUCLEOTIDE SEQUENCE [LARGE SCALE GENOMIC DNA]</scope>
    <source>
        <strain evidence="2 3">CGMCC 1.7659</strain>
    </source>
</reference>
<dbReference type="OrthoDB" id="1117124at2"/>
<dbReference type="Proteomes" id="UP000198575">
    <property type="component" value="Unassembled WGS sequence"/>
</dbReference>
<feature type="transmembrane region" description="Helical" evidence="1">
    <location>
        <begin position="212"/>
        <end position="233"/>
    </location>
</feature>
<dbReference type="RefSeq" id="WP_092411033.1">
    <property type="nucleotide sequence ID" value="NZ_FOVF01000054.1"/>
</dbReference>
<keyword evidence="1" id="KW-1133">Transmembrane helix</keyword>
<protein>
    <recommendedName>
        <fullName evidence="4">Major Facilitator Superfamily protein</fullName>
    </recommendedName>
</protein>
<keyword evidence="1" id="KW-0812">Transmembrane</keyword>
<proteinExistence type="predicted"/>
<feature type="transmembrane region" description="Helical" evidence="1">
    <location>
        <begin position="395"/>
        <end position="417"/>
    </location>
</feature>
<organism evidence="2 3">
    <name type="scientific">Dokdonella immobilis</name>
    <dbReference type="NCBI Taxonomy" id="578942"/>
    <lineage>
        <taxon>Bacteria</taxon>
        <taxon>Pseudomonadati</taxon>
        <taxon>Pseudomonadota</taxon>
        <taxon>Gammaproteobacteria</taxon>
        <taxon>Lysobacterales</taxon>
        <taxon>Rhodanobacteraceae</taxon>
        <taxon>Dokdonella</taxon>
    </lineage>
</organism>
<evidence type="ECO:0000313" key="2">
    <source>
        <dbReference type="EMBL" id="SFN70800.1"/>
    </source>
</evidence>
<name>A0A1I5B844_9GAMM</name>
<dbReference type="Gene3D" id="1.20.1250.20">
    <property type="entry name" value="MFS general substrate transporter like domains"/>
    <property type="match status" value="1"/>
</dbReference>
<feature type="transmembrane region" description="Helical" evidence="1">
    <location>
        <begin position="330"/>
        <end position="351"/>
    </location>
</feature>
<feature type="transmembrane region" description="Helical" evidence="1">
    <location>
        <begin position="300"/>
        <end position="318"/>
    </location>
</feature>